<dbReference type="PANTHER" id="PTHR35089">
    <property type="entry name" value="CHAPERONE PROTEIN SKP"/>
    <property type="match status" value="1"/>
</dbReference>
<evidence type="ECO:0000256" key="1">
    <source>
        <dbReference type="ARBA" id="ARBA00009091"/>
    </source>
</evidence>
<dbReference type="InterPro" id="IPR024930">
    <property type="entry name" value="Skp_dom_sf"/>
</dbReference>
<dbReference type="PANTHER" id="PTHR35089:SF1">
    <property type="entry name" value="CHAPERONE PROTEIN SKP"/>
    <property type="match status" value="1"/>
</dbReference>
<dbReference type="Pfam" id="PF03938">
    <property type="entry name" value="OmpH"/>
    <property type="match status" value="1"/>
</dbReference>
<dbReference type="EMBL" id="AP035785">
    <property type="protein sequence ID" value="BFO71970.1"/>
    <property type="molecule type" value="Genomic_DNA"/>
</dbReference>
<gene>
    <name evidence="4" type="ORF">GTC17253_19360</name>
</gene>
<dbReference type="GO" id="GO:0050821">
    <property type="term" value="P:protein stabilization"/>
    <property type="evidence" value="ECO:0007669"/>
    <property type="project" value="TreeGrafter"/>
</dbReference>
<sequence length="156" mass="18085">MMLSASAQDAQKFGYFSFDTVLKSMPEYTIAQRNMESLRSKYAAETKRVEDEFNKKYEEFLEGQREFEPTILQKRQAELQEMMEKNVAFKANAERLLKQAEADAFGPVREKLRTTVRRIGMERGYMFVLNTDNDAVPFINSVMGEDINTLLQDAVK</sequence>
<protein>
    <submittedName>
        <fullName evidence="4">OmpH family outer membrane protein</fullName>
    </submittedName>
</protein>
<dbReference type="SMART" id="SM00935">
    <property type="entry name" value="OmpH"/>
    <property type="match status" value="1"/>
</dbReference>
<dbReference type="SUPFAM" id="SSF111384">
    <property type="entry name" value="OmpH-like"/>
    <property type="match status" value="1"/>
</dbReference>
<name>A0AB33J102_9BACT</name>
<dbReference type="GO" id="GO:0051082">
    <property type="term" value="F:unfolded protein binding"/>
    <property type="evidence" value="ECO:0007669"/>
    <property type="project" value="InterPro"/>
</dbReference>
<feature type="coiled-coil region" evidence="3">
    <location>
        <begin position="72"/>
        <end position="99"/>
    </location>
</feature>
<dbReference type="AlphaFoldDB" id="A0AB33J102"/>
<dbReference type="GO" id="GO:0005829">
    <property type="term" value="C:cytosol"/>
    <property type="evidence" value="ECO:0007669"/>
    <property type="project" value="TreeGrafter"/>
</dbReference>
<dbReference type="Gene3D" id="3.30.910.20">
    <property type="entry name" value="Skp domain"/>
    <property type="match status" value="1"/>
</dbReference>
<evidence type="ECO:0000256" key="2">
    <source>
        <dbReference type="ARBA" id="ARBA00022729"/>
    </source>
</evidence>
<accession>A0AB33J102</accession>
<comment type="similarity">
    <text evidence="1">Belongs to the Skp family.</text>
</comment>
<keyword evidence="3" id="KW-0175">Coiled coil</keyword>
<organism evidence="4">
    <name type="scientific">Prevotella sp. GTC17253</name>
    <dbReference type="NCBI Taxonomy" id="3236793"/>
    <lineage>
        <taxon>Bacteria</taxon>
        <taxon>Pseudomonadati</taxon>
        <taxon>Bacteroidota</taxon>
        <taxon>Bacteroidia</taxon>
        <taxon>Bacteroidales</taxon>
        <taxon>Prevotellaceae</taxon>
        <taxon>Prevotella</taxon>
    </lineage>
</organism>
<keyword evidence="2" id="KW-0732">Signal</keyword>
<reference evidence="4" key="1">
    <citation type="submission" date="2024-07" db="EMBL/GenBank/DDBJ databases">
        <title>Complete genome sequence of Prevotella sp. YM-2024 GTC17253.</title>
        <authorList>
            <person name="Hayashi M."/>
            <person name="Muto Y."/>
            <person name="Tanaka K."/>
            <person name="Niwa H."/>
        </authorList>
    </citation>
    <scope>NUCLEOTIDE SEQUENCE</scope>
    <source>
        <strain evidence="4">GTC17253</strain>
    </source>
</reference>
<evidence type="ECO:0000313" key="4">
    <source>
        <dbReference type="EMBL" id="BFO71970.1"/>
    </source>
</evidence>
<evidence type="ECO:0000256" key="3">
    <source>
        <dbReference type="SAM" id="Coils"/>
    </source>
</evidence>
<proteinExistence type="inferred from homology"/>
<dbReference type="InterPro" id="IPR005632">
    <property type="entry name" value="Chaperone_Skp"/>
</dbReference>